<dbReference type="AlphaFoldDB" id="A0A8S4G5Q0"/>
<evidence type="ECO:0000256" key="1">
    <source>
        <dbReference type="SAM" id="MobiDB-lite"/>
    </source>
</evidence>
<comment type="caution">
    <text evidence="2">The sequence shown here is derived from an EMBL/GenBank/DDBJ whole genome shotgun (WGS) entry which is preliminary data.</text>
</comment>
<evidence type="ECO:0000313" key="2">
    <source>
        <dbReference type="EMBL" id="CAG9135121.1"/>
    </source>
</evidence>
<reference evidence="2" key="1">
    <citation type="submission" date="2020-11" db="EMBL/GenBank/DDBJ databases">
        <authorList>
            <person name="Whiteford S."/>
        </authorList>
    </citation>
    <scope>NUCLEOTIDE SEQUENCE</scope>
</reference>
<sequence>MSHSLADASQAPDTKVRWSGARERDITSPVCPVNCPHCWPVSMSQRAL</sequence>
<feature type="region of interest" description="Disordered" evidence="1">
    <location>
        <begin position="1"/>
        <end position="26"/>
    </location>
</feature>
<feature type="compositionally biased region" description="Basic and acidic residues" evidence="1">
    <location>
        <begin position="14"/>
        <end position="26"/>
    </location>
</feature>
<keyword evidence="3" id="KW-1185">Reference proteome</keyword>
<evidence type="ECO:0000313" key="3">
    <source>
        <dbReference type="Proteomes" id="UP000653454"/>
    </source>
</evidence>
<dbReference type="Proteomes" id="UP000653454">
    <property type="component" value="Unassembled WGS sequence"/>
</dbReference>
<organism evidence="2 3">
    <name type="scientific">Plutella xylostella</name>
    <name type="common">Diamondback moth</name>
    <name type="synonym">Plutella maculipennis</name>
    <dbReference type="NCBI Taxonomy" id="51655"/>
    <lineage>
        <taxon>Eukaryota</taxon>
        <taxon>Metazoa</taxon>
        <taxon>Ecdysozoa</taxon>
        <taxon>Arthropoda</taxon>
        <taxon>Hexapoda</taxon>
        <taxon>Insecta</taxon>
        <taxon>Pterygota</taxon>
        <taxon>Neoptera</taxon>
        <taxon>Endopterygota</taxon>
        <taxon>Lepidoptera</taxon>
        <taxon>Glossata</taxon>
        <taxon>Ditrysia</taxon>
        <taxon>Yponomeutoidea</taxon>
        <taxon>Plutellidae</taxon>
        <taxon>Plutella</taxon>
    </lineage>
</organism>
<gene>
    <name evidence="2" type="ORF">PLXY2_LOCUS13387</name>
</gene>
<name>A0A8S4G5Q0_PLUXY</name>
<proteinExistence type="predicted"/>
<dbReference type="EMBL" id="CAJHNJ030000095">
    <property type="protein sequence ID" value="CAG9135121.1"/>
    <property type="molecule type" value="Genomic_DNA"/>
</dbReference>
<protein>
    <submittedName>
        <fullName evidence="2">(diamondback moth) hypothetical protein</fullName>
    </submittedName>
</protein>
<accession>A0A8S4G5Q0</accession>